<dbReference type="InterPro" id="IPR039261">
    <property type="entry name" value="FNR_nucleotide-bd"/>
</dbReference>
<dbReference type="Gene3D" id="2.40.30.10">
    <property type="entry name" value="Translation factors"/>
    <property type="match status" value="1"/>
</dbReference>
<dbReference type="Pfam" id="PF00175">
    <property type="entry name" value="NAD_binding_1"/>
    <property type="match status" value="1"/>
</dbReference>
<dbReference type="PANTHER" id="PTHR47354">
    <property type="entry name" value="NADH OXIDOREDUCTASE HCR"/>
    <property type="match status" value="1"/>
</dbReference>
<dbReference type="PROSITE" id="PS51384">
    <property type="entry name" value="FAD_FR"/>
    <property type="match status" value="1"/>
</dbReference>
<dbReference type="Proteomes" id="UP001576762">
    <property type="component" value="Unassembled WGS sequence"/>
</dbReference>
<evidence type="ECO:0000256" key="1">
    <source>
        <dbReference type="ARBA" id="ARBA00001974"/>
    </source>
</evidence>
<feature type="domain" description="FAD-binding FR-type" evidence="10">
    <location>
        <begin position="1"/>
        <end position="104"/>
    </location>
</feature>
<evidence type="ECO:0000256" key="7">
    <source>
        <dbReference type="ARBA" id="ARBA00023004"/>
    </source>
</evidence>
<evidence type="ECO:0000259" key="9">
    <source>
        <dbReference type="PROSITE" id="PS51085"/>
    </source>
</evidence>
<keyword evidence="8" id="KW-0411">Iron-sulfur</keyword>
<keyword evidence="2" id="KW-0285">Flavoprotein</keyword>
<keyword evidence="4" id="KW-0479">Metal-binding</keyword>
<dbReference type="PANTHER" id="PTHR47354:SF8">
    <property type="entry name" value="1,2-PHENYLACETYL-COA EPOXIDASE, SUBUNIT E"/>
    <property type="match status" value="1"/>
</dbReference>
<reference evidence="11 12" key="1">
    <citation type="submission" date="2024-09" db="EMBL/GenBank/DDBJ databases">
        <title>Draft genome sequences of 6 high pH adapted Marinobacter shengliensis sp. isolated from Mariana forearc serpentinite mud volcanoes.</title>
        <authorList>
            <person name="Elkassas S."/>
            <person name="Serres M."/>
            <person name="Michael N."/>
            <person name="Amina P."/>
            <person name="Teodora Z."/>
            <person name="Julie H."/>
        </authorList>
    </citation>
    <scope>NUCLEOTIDE SEQUENCE [LARGE SCALE GENOMIC DNA]</scope>
    <source>
        <strain evidence="11 12">EB4</strain>
    </source>
</reference>
<protein>
    <submittedName>
        <fullName evidence="11">2Fe-2S iron-sulfur cluster-binding protein</fullName>
    </submittedName>
</protein>
<name>A0ABV4W464_9GAMM</name>
<dbReference type="InterPro" id="IPR001433">
    <property type="entry name" value="OxRdtase_FAD/NAD-bd"/>
</dbReference>
<dbReference type="SUPFAM" id="SSF54292">
    <property type="entry name" value="2Fe-2S ferredoxin-like"/>
    <property type="match status" value="1"/>
</dbReference>
<evidence type="ECO:0000313" key="11">
    <source>
        <dbReference type="EMBL" id="MFB2714738.1"/>
    </source>
</evidence>
<dbReference type="PROSITE" id="PS51085">
    <property type="entry name" value="2FE2S_FER_2"/>
    <property type="match status" value="1"/>
</dbReference>
<evidence type="ECO:0000259" key="10">
    <source>
        <dbReference type="PROSITE" id="PS51384"/>
    </source>
</evidence>
<dbReference type="CDD" id="cd06214">
    <property type="entry name" value="PA_degradation_oxidoreductase_like"/>
    <property type="match status" value="1"/>
</dbReference>
<dbReference type="RefSeq" id="WP_374813061.1">
    <property type="nucleotide sequence ID" value="NZ_JBHFLD010000004.1"/>
</dbReference>
<dbReference type="Gene3D" id="3.10.20.30">
    <property type="match status" value="1"/>
</dbReference>
<dbReference type="EMBL" id="JBHFLD010000004">
    <property type="protein sequence ID" value="MFB2714738.1"/>
    <property type="molecule type" value="Genomic_DNA"/>
</dbReference>
<organism evidence="11 12">
    <name type="scientific">Marinobacter shengliensis</name>
    <dbReference type="NCBI Taxonomy" id="1389223"/>
    <lineage>
        <taxon>Bacteria</taxon>
        <taxon>Pseudomonadati</taxon>
        <taxon>Pseudomonadota</taxon>
        <taxon>Gammaproteobacteria</taxon>
        <taxon>Pseudomonadales</taxon>
        <taxon>Marinobacteraceae</taxon>
        <taxon>Marinobacter</taxon>
    </lineage>
</organism>
<keyword evidence="6" id="KW-0560">Oxidoreductase</keyword>
<evidence type="ECO:0000256" key="5">
    <source>
        <dbReference type="ARBA" id="ARBA00022827"/>
    </source>
</evidence>
<dbReference type="SUPFAM" id="SSF52343">
    <property type="entry name" value="Ferredoxin reductase-like, C-terminal NADP-linked domain"/>
    <property type="match status" value="1"/>
</dbReference>
<dbReference type="InterPro" id="IPR017938">
    <property type="entry name" value="Riboflavin_synthase-like_b-brl"/>
</dbReference>
<proteinExistence type="predicted"/>
<evidence type="ECO:0000313" key="12">
    <source>
        <dbReference type="Proteomes" id="UP001576762"/>
    </source>
</evidence>
<evidence type="ECO:0000256" key="2">
    <source>
        <dbReference type="ARBA" id="ARBA00022630"/>
    </source>
</evidence>
<evidence type="ECO:0000256" key="6">
    <source>
        <dbReference type="ARBA" id="ARBA00023002"/>
    </source>
</evidence>
<dbReference type="InterPro" id="IPR017927">
    <property type="entry name" value="FAD-bd_FR_type"/>
</dbReference>
<dbReference type="Gene3D" id="3.40.50.80">
    <property type="entry name" value="Nucleotide-binding domain of ferredoxin-NADP reductase (FNR) module"/>
    <property type="match status" value="1"/>
</dbReference>
<dbReference type="InterPro" id="IPR001041">
    <property type="entry name" value="2Fe-2S_ferredoxin-type"/>
</dbReference>
<dbReference type="InterPro" id="IPR036010">
    <property type="entry name" value="2Fe-2S_ferredoxin-like_sf"/>
</dbReference>
<dbReference type="SUPFAM" id="SSF63380">
    <property type="entry name" value="Riboflavin synthase domain-like"/>
    <property type="match status" value="1"/>
</dbReference>
<dbReference type="PRINTS" id="PR00410">
    <property type="entry name" value="PHEHYDRXLASE"/>
</dbReference>
<sequence>MDVLRFRVVDKVAETKDSYSFFLKFLGEGDINYISGQYLPVKIPHEEGILFRSYSLSSSPNIDDLFRITVKREKGGKGSNWLCDNLMVDDVLESLSPAGDFFPKVWDTNFVFFAGGSGITPIFSIIKTNLLAHNSKIRLFYANSDKNSVIFSEELFQLQKDFPDRLSIDLWLDEENGIPTDSAFFEYIDKVNESQYFLCGPSAFMESVEKCLEKAAVPKSDIAIESFVGVLPDKISNGSSSSDKDITVRVLLNGEKKDIFCSENDFILAEMLRNGMNVPNSCGVGNCGSCICNLLHGEVILESNAVLDSSDEEDGWILACRSRPRSKYIEVSFDE</sequence>
<keyword evidence="7" id="KW-0408">Iron</keyword>
<feature type="domain" description="2Fe-2S ferredoxin-type" evidence="9">
    <location>
        <begin position="246"/>
        <end position="335"/>
    </location>
</feature>
<keyword evidence="12" id="KW-1185">Reference proteome</keyword>
<dbReference type="PROSITE" id="PS00197">
    <property type="entry name" value="2FE2S_FER_1"/>
    <property type="match status" value="1"/>
</dbReference>
<dbReference type="CDD" id="cd00207">
    <property type="entry name" value="fer2"/>
    <property type="match status" value="1"/>
</dbReference>
<gene>
    <name evidence="11" type="ORF">ACE05E_04505</name>
</gene>
<dbReference type="Pfam" id="PF00111">
    <property type="entry name" value="Fer2"/>
    <property type="match status" value="1"/>
</dbReference>
<keyword evidence="5" id="KW-0274">FAD</keyword>
<keyword evidence="3" id="KW-0001">2Fe-2S</keyword>
<comment type="caution">
    <text evidence="11">The sequence shown here is derived from an EMBL/GenBank/DDBJ whole genome shotgun (WGS) entry which is preliminary data.</text>
</comment>
<evidence type="ECO:0000256" key="8">
    <source>
        <dbReference type="ARBA" id="ARBA00023014"/>
    </source>
</evidence>
<dbReference type="Pfam" id="PF00970">
    <property type="entry name" value="FAD_binding_6"/>
    <property type="match status" value="1"/>
</dbReference>
<evidence type="ECO:0000256" key="3">
    <source>
        <dbReference type="ARBA" id="ARBA00022714"/>
    </source>
</evidence>
<dbReference type="InterPro" id="IPR006058">
    <property type="entry name" value="2Fe2S_fd_BS"/>
</dbReference>
<evidence type="ECO:0000256" key="4">
    <source>
        <dbReference type="ARBA" id="ARBA00022723"/>
    </source>
</evidence>
<dbReference type="InterPro" id="IPR050415">
    <property type="entry name" value="MRET"/>
</dbReference>
<dbReference type="InterPro" id="IPR012675">
    <property type="entry name" value="Beta-grasp_dom_sf"/>
</dbReference>
<comment type="cofactor">
    <cofactor evidence="1">
        <name>FAD</name>
        <dbReference type="ChEBI" id="CHEBI:57692"/>
    </cofactor>
</comment>
<dbReference type="InterPro" id="IPR008333">
    <property type="entry name" value="Cbr1-like_FAD-bd_dom"/>
</dbReference>
<accession>A0ABV4W464</accession>